<evidence type="ECO:0000313" key="2">
    <source>
        <dbReference type="EMBL" id="PIR74406.1"/>
    </source>
</evidence>
<evidence type="ECO:0000259" key="1">
    <source>
        <dbReference type="Pfam" id="PF14667"/>
    </source>
</evidence>
<reference evidence="3" key="1">
    <citation type="submission" date="2017-09" db="EMBL/GenBank/DDBJ databases">
        <title>Depth-based differentiation of microbial function through sediment-hosted aquifers and enrichment of novel symbionts in the deep terrestrial subsurface.</title>
        <authorList>
            <person name="Probst A.J."/>
            <person name="Ladd B."/>
            <person name="Jarett J.K."/>
            <person name="Geller-Mcgrath D.E."/>
            <person name="Sieber C.M.K."/>
            <person name="Emerson J.B."/>
            <person name="Anantharaman K."/>
            <person name="Thomas B.C."/>
            <person name="Malmstrom R."/>
            <person name="Stieglmeier M."/>
            <person name="Klingl A."/>
            <person name="Woyke T."/>
            <person name="Ryan C.M."/>
            <person name="Banfield J.F."/>
        </authorList>
    </citation>
    <scope>NUCLEOTIDE SEQUENCE [LARGE SCALE GENOMIC DNA]</scope>
</reference>
<gene>
    <name evidence="2" type="ORF">COU35_02365</name>
</gene>
<dbReference type="SUPFAM" id="SSF51182">
    <property type="entry name" value="RmlC-like cupins"/>
    <property type="match status" value="1"/>
</dbReference>
<dbReference type="AlphaFoldDB" id="A0A2H0TS99"/>
<feature type="domain" description="Capsular polysaccharide assembling protein CapF C-terminal" evidence="1">
    <location>
        <begin position="30"/>
        <end position="126"/>
    </location>
</feature>
<protein>
    <recommendedName>
        <fullName evidence="1">Capsular polysaccharide assembling protein CapF C-terminal domain-containing protein</fullName>
    </recommendedName>
</protein>
<dbReference type="Pfam" id="PF14667">
    <property type="entry name" value="Polysacc_synt_C"/>
    <property type="match status" value="1"/>
</dbReference>
<name>A0A2H0TS99_9BACT</name>
<sequence length="132" mass="15156">MSQRIHGQGQFIDIFDFKPDKSKPGRTLETAKIGDVYMSRLVIDPGITTGNYFHKKTRKMFYAGGGEILAAFEHVKTKQRKEMKLEYAKQAIHVPPHVAIATKNIGYNQAILIFFSDRPIRDEEDTFPYHVL</sequence>
<organism evidence="2 3">
    <name type="scientific">Candidatus Magasanikbacteria bacterium CG10_big_fil_rev_8_21_14_0_10_47_10</name>
    <dbReference type="NCBI Taxonomy" id="1974652"/>
    <lineage>
        <taxon>Bacteria</taxon>
        <taxon>Candidatus Magasanikiibacteriota</taxon>
    </lineage>
</organism>
<accession>A0A2H0TS99</accession>
<dbReference type="EMBL" id="PFCB01000021">
    <property type="protein sequence ID" value="PIR74406.1"/>
    <property type="molecule type" value="Genomic_DNA"/>
</dbReference>
<proteinExistence type="predicted"/>
<dbReference type="InterPro" id="IPR014710">
    <property type="entry name" value="RmlC-like_jellyroll"/>
</dbReference>
<dbReference type="Gene3D" id="2.60.120.10">
    <property type="entry name" value="Jelly Rolls"/>
    <property type="match status" value="1"/>
</dbReference>
<dbReference type="Proteomes" id="UP000230154">
    <property type="component" value="Unassembled WGS sequence"/>
</dbReference>
<comment type="caution">
    <text evidence="2">The sequence shown here is derived from an EMBL/GenBank/DDBJ whole genome shotgun (WGS) entry which is preliminary data.</text>
</comment>
<dbReference type="InterPro" id="IPR029303">
    <property type="entry name" value="CapF_C"/>
</dbReference>
<evidence type="ECO:0000313" key="3">
    <source>
        <dbReference type="Proteomes" id="UP000230154"/>
    </source>
</evidence>
<dbReference type="InterPro" id="IPR011051">
    <property type="entry name" value="RmlC_Cupin_sf"/>
</dbReference>